<protein>
    <submittedName>
        <fullName evidence="1">Uncharacterized protein</fullName>
    </submittedName>
</protein>
<keyword evidence="2" id="KW-1185">Reference proteome</keyword>
<organism evidence="1 2">
    <name type="scientific">Grimontia indica</name>
    <dbReference type="NCBI Taxonomy" id="1056512"/>
    <lineage>
        <taxon>Bacteria</taxon>
        <taxon>Pseudomonadati</taxon>
        <taxon>Pseudomonadota</taxon>
        <taxon>Gammaproteobacteria</taxon>
        <taxon>Vibrionales</taxon>
        <taxon>Vibrionaceae</taxon>
        <taxon>Grimontia</taxon>
    </lineage>
</organism>
<accession>R1IQZ6</accession>
<comment type="caution">
    <text evidence="1">The sequence shown here is derived from an EMBL/GenBank/DDBJ whole genome shotgun (WGS) entry which is preliminary data.</text>
</comment>
<dbReference type="AlphaFoldDB" id="R1IQZ6"/>
<proteinExistence type="predicted"/>
<dbReference type="Proteomes" id="UP000011223">
    <property type="component" value="Unassembled WGS sequence"/>
</dbReference>
<reference evidence="1 2" key="1">
    <citation type="journal article" date="2014" name="PLoS ONE">
        <title>Grimontia indica AK16(T), sp. nov., Isolated from a Seawater Sample Reports the Presence of Pathogenic Genes Similar to Vibrio Genus.</title>
        <authorList>
            <person name="Singh A."/>
            <person name="Vaidya B."/>
            <person name="Khatri I."/>
            <person name="Srinivas T.N."/>
            <person name="Subramanian S."/>
            <person name="Korpole S."/>
            <person name="Pinnaka A.K."/>
        </authorList>
    </citation>
    <scope>NUCLEOTIDE SEQUENCE [LARGE SCALE GENOMIC DNA]</scope>
    <source>
        <strain evidence="1 2">AK16</strain>
    </source>
</reference>
<sequence length="38" mass="4324">MNSYCGVFLLALEVEDSLGKQVNGYKREPILQNQQQLP</sequence>
<evidence type="ECO:0000313" key="1">
    <source>
        <dbReference type="EMBL" id="EOD77770.1"/>
    </source>
</evidence>
<gene>
    <name evidence="1" type="ORF">D515_03532</name>
</gene>
<evidence type="ECO:0000313" key="2">
    <source>
        <dbReference type="Proteomes" id="UP000011223"/>
    </source>
</evidence>
<name>R1IQZ6_9GAMM</name>
<dbReference type="EMBL" id="ANFM02000042">
    <property type="protein sequence ID" value="EOD77770.1"/>
    <property type="molecule type" value="Genomic_DNA"/>
</dbReference>